<keyword evidence="2" id="KW-0732">Signal</keyword>
<comment type="caution">
    <text evidence="3">The sequence shown here is derived from an EMBL/GenBank/DDBJ whole genome shotgun (WGS) entry which is preliminary data.</text>
</comment>
<dbReference type="RefSeq" id="WP_184857967.1">
    <property type="nucleotide sequence ID" value="NZ_JACHLK010000005.1"/>
</dbReference>
<reference evidence="3 4" key="1">
    <citation type="submission" date="2020-08" db="EMBL/GenBank/DDBJ databases">
        <title>Functional genomics of gut bacteria from endangered species of beetles.</title>
        <authorList>
            <person name="Carlos-Shanley C."/>
        </authorList>
    </citation>
    <scope>NUCLEOTIDE SEQUENCE [LARGE SCALE GENOMIC DNA]</scope>
    <source>
        <strain evidence="3 4">S00198</strain>
    </source>
</reference>
<organism evidence="3 4">
    <name type="scientific">Acidovorax soli</name>
    <dbReference type="NCBI Taxonomy" id="592050"/>
    <lineage>
        <taxon>Bacteria</taxon>
        <taxon>Pseudomonadati</taxon>
        <taxon>Pseudomonadota</taxon>
        <taxon>Betaproteobacteria</taxon>
        <taxon>Burkholderiales</taxon>
        <taxon>Comamonadaceae</taxon>
        <taxon>Acidovorax</taxon>
    </lineage>
</organism>
<evidence type="ECO:0008006" key="5">
    <source>
        <dbReference type="Google" id="ProtNLM"/>
    </source>
</evidence>
<proteinExistence type="predicted"/>
<evidence type="ECO:0000256" key="2">
    <source>
        <dbReference type="SAM" id="SignalP"/>
    </source>
</evidence>
<sequence>MRAVHLSLLLALAGGPVLAQTPGQNAPAGTPRPAEALTTPEPLSGRTNQRTERIQIEDAGSRVDELRVGGQTQSINVQPKAGNMPSYEVQSPDGARGRTGALNGAETNTAPRVWNVLKF</sequence>
<protein>
    <recommendedName>
        <fullName evidence="5">DUF2782 domain-containing protein</fullName>
    </recommendedName>
</protein>
<gene>
    <name evidence="3" type="ORF">HNP48_002876</name>
</gene>
<evidence type="ECO:0000313" key="3">
    <source>
        <dbReference type="EMBL" id="MBB6560202.1"/>
    </source>
</evidence>
<feature type="signal peptide" evidence="2">
    <location>
        <begin position="1"/>
        <end position="19"/>
    </location>
</feature>
<dbReference type="Proteomes" id="UP000575083">
    <property type="component" value="Unassembled WGS sequence"/>
</dbReference>
<dbReference type="Gene3D" id="2.20.130.30">
    <property type="entry name" value="Protein of unknown function DUF2782"/>
    <property type="match status" value="1"/>
</dbReference>
<dbReference type="AlphaFoldDB" id="A0A7X0PE11"/>
<feature type="compositionally biased region" description="Basic and acidic residues" evidence="1">
    <location>
        <begin position="49"/>
        <end position="67"/>
    </location>
</feature>
<evidence type="ECO:0000256" key="1">
    <source>
        <dbReference type="SAM" id="MobiDB-lite"/>
    </source>
</evidence>
<name>A0A7X0PE11_9BURK</name>
<feature type="region of interest" description="Disordered" evidence="1">
    <location>
        <begin position="18"/>
        <end position="106"/>
    </location>
</feature>
<feature type="chain" id="PRO_5030509302" description="DUF2782 domain-containing protein" evidence="2">
    <location>
        <begin position="20"/>
        <end position="119"/>
    </location>
</feature>
<dbReference type="EMBL" id="JACHLK010000005">
    <property type="protein sequence ID" value="MBB6560202.1"/>
    <property type="molecule type" value="Genomic_DNA"/>
</dbReference>
<keyword evidence="4" id="KW-1185">Reference proteome</keyword>
<accession>A0A7X0PE11</accession>
<evidence type="ECO:0000313" key="4">
    <source>
        <dbReference type="Proteomes" id="UP000575083"/>
    </source>
</evidence>